<dbReference type="Proteomes" id="UP000050580">
    <property type="component" value="Unassembled WGS sequence"/>
</dbReference>
<feature type="domain" description="Carboxyltransferase" evidence="5">
    <location>
        <begin position="276"/>
        <end position="568"/>
    </location>
</feature>
<evidence type="ECO:0000313" key="6">
    <source>
        <dbReference type="EMBL" id="KKW69308.1"/>
    </source>
</evidence>
<evidence type="ECO:0000313" key="7">
    <source>
        <dbReference type="Proteomes" id="UP000050580"/>
    </source>
</evidence>
<protein>
    <recommendedName>
        <fullName evidence="8">Allophanate hydrolase</fullName>
    </recommendedName>
</protein>
<name>A0A0U1Q3G2_9BURK</name>
<evidence type="ECO:0000256" key="1">
    <source>
        <dbReference type="ARBA" id="ARBA00022741"/>
    </source>
</evidence>
<accession>A0A0U1Q3G2</accession>
<dbReference type="SMART" id="SM00797">
    <property type="entry name" value="AHS2"/>
    <property type="match status" value="1"/>
</dbReference>
<evidence type="ECO:0000259" key="5">
    <source>
        <dbReference type="SMART" id="SM00797"/>
    </source>
</evidence>
<dbReference type="NCBIfam" id="TIGR00724">
    <property type="entry name" value="urea_amlyse_rel"/>
    <property type="match status" value="1"/>
</dbReference>
<dbReference type="OrthoDB" id="9768696at2"/>
<dbReference type="GO" id="GO:0016787">
    <property type="term" value="F:hydrolase activity"/>
    <property type="evidence" value="ECO:0007669"/>
    <property type="project" value="UniProtKB-KW"/>
</dbReference>
<sequence length="572" mass="59912">MRVLPVSDAALMVELADLRQTLALFEVLQQAPLPGVRETVPAARTILLEFAPWQTSAAALAAQLRQCWQQALAQLRAGDVTRQGLQIEIPVRYEGQDLEALAERLGMSVAQLIECHTSCEYQAAFAGFAPGFVYLAGNPFGQSIPRLASPRTRVPAGSVAVAGDFSAIYPKDSPGGWQLLGVTPCQMWDMRRSEPVLLRPGMRVRFVDMARAPASIHLPAAPSGAADTDQAAQRSAVAACPAQQQASPAGLGARLRVRAAGLQTLIEDLGRGGKTAMGVSASGALDKAALRRANRLVGNPAGTPALENVLGQLQLACEQGHAVLAVTGAPVPLRIRTACGRVLTAQMDHPLALDAGDVLEIGTPTAGVRVYVAVRGGLDVPRVLDSCATDTLAGIGPEPVRSGDLLAVGTAVAAMQLQAVEADLPPTDGEGTSFARAGDVVTLDVVLGPRTDWFTDDAVALLQSQQWQVTPQSNRVGMRLHGAQALTRRAQFRDAELPSEGTVCGALQVPPSGQPVLFLADHPLTGGYPVIGAIASWDLDRCAQIPVGAFVRLRAVAPFEALTEGQACGGKE</sequence>
<dbReference type="InterPro" id="IPR003833">
    <property type="entry name" value="CT_C_D"/>
</dbReference>
<dbReference type="PATRIC" id="fig|1610491.3.peg.73"/>
<reference evidence="6 7" key="1">
    <citation type="submission" date="2015-05" db="EMBL/GenBank/DDBJ databases">
        <title>Draft genome sequence of Lampropedia sp. CT6, isolated from the microbial mat of a hot water spring, located at Manikaran, India.</title>
        <authorList>
            <person name="Tripathi C."/>
            <person name="Rani P."/>
            <person name="Mahato N.K."/>
            <person name="Lal R."/>
        </authorList>
    </citation>
    <scope>NUCLEOTIDE SEQUENCE [LARGE SCALE GENOMIC DNA]</scope>
    <source>
        <strain evidence="6 7">CT6</strain>
    </source>
</reference>
<keyword evidence="2" id="KW-0378">Hydrolase</keyword>
<dbReference type="RefSeq" id="WP_046740345.1">
    <property type="nucleotide sequence ID" value="NZ_LBNQ01000007.1"/>
</dbReference>
<keyword evidence="3" id="KW-0067">ATP-binding</keyword>
<organism evidence="6 7">
    <name type="scientific">Lampropedia cohaerens</name>
    <dbReference type="NCBI Taxonomy" id="1610491"/>
    <lineage>
        <taxon>Bacteria</taxon>
        <taxon>Pseudomonadati</taxon>
        <taxon>Pseudomonadota</taxon>
        <taxon>Betaproteobacteria</taxon>
        <taxon>Burkholderiales</taxon>
        <taxon>Comamonadaceae</taxon>
        <taxon>Lampropedia</taxon>
    </lineage>
</organism>
<dbReference type="SMART" id="SM00796">
    <property type="entry name" value="AHS1"/>
    <property type="match status" value="1"/>
</dbReference>
<keyword evidence="7" id="KW-1185">Reference proteome</keyword>
<proteinExistence type="predicted"/>
<dbReference type="GO" id="GO:0005524">
    <property type="term" value="F:ATP binding"/>
    <property type="evidence" value="ECO:0007669"/>
    <property type="project" value="UniProtKB-KW"/>
</dbReference>
<feature type="domain" description="Carboxyltransferase" evidence="4">
    <location>
        <begin position="1"/>
        <end position="198"/>
    </location>
</feature>
<dbReference type="Pfam" id="PF02682">
    <property type="entry name" value="CT_C_D"/>
    <property type="match status" value="1"/>
</dbReference>
<evidence type="ECO:0000256" key="3">
    <source>
        <dbReference type="ARBA" id="ARBA00022840"/>
    </source>
</evidence>
<evidence type="ECO:0008006" key="8">
    <source>
        <dbReference type="Google" id="ProtNLM"/>
    </source>
</evidence>
<dbReference type="Gene3D" id="3.30.1360.40">
    <property type="match status" value="1"/>
</dbReference>
<dbReference type="AlphaFoldDB" id="A0A0U1Q3G2"/>
<dbReference type="Pfam" id="PF02626">
    <property type="entry name" value="CT_A_B"/>
    <property type="match status" value="1"/>
</dbReference>
<evidence type="ECO:0000256" key="2">
    <source>
        <dbReference type="ARBA" id="ARBA00022801"/>
    </source>
</evidence>
<dbReference type="EMBL" id="LBNQ01000007">
    <property type="protein sequence ID" value="KKW69308.1"/>
    <property type="molecule type" value="Genomic_DNA"/>
</dbReference>
<dbReference type="PANTHER" id="PTHR43309">
    <property type="entry name" value="5-OXOPROLINASE SUBUNIT C"/>
    <property type="match status" value="1"/>
</dbReference>
<dbReference type="InterPro" id="IPR029000">
    <property type="entry name" value="Cyclophilin-like_dom_sf"/>
</dbReference>
<dbReference type="InterPro" id="IPR003778">
    <property type="entry name" value="CT_A_B"/>
</dbReference>
<keyword evidence="1" id="KW-0547">Nucleotide-binding</keyword>
<dbReference type="PANTHER" id="PTHR43309:SF3">
    <property type="entry name" value="5-OXOPROLINASE SUBUNIT C"/>
    <property type="match status" value="1"/>
</dbReference>
<comment type="caution">
    <text evidence="6">The sequence shown here is derived from an EMBL/GenBank/DDBJ whole genome shotgun (WGS) entry which is preliminary data.</text>
</comment>
<evidence type="ECO:0000259" key="4">
    <source>
        <dbReference type="SMART" id="SM00796"/>
    </source>
</evidence>
<dbReference type="STRING" id="1610491.AAV94_00345"/>
<dbReference type="SUPFAM" id="SSF160467">
    <property type="entry name" value="PH0987 N-terminal domain-like"/>
    <property type="match status" value="1"/>
</dbReference>
<dbReference type="Gene3D" id="2.40.100.10">
    <property type="entry name" value="Cyclophilin-like"/>
    <property type="match status" value="2"/>
</dbReference>
<dbReference type="SUPFAM" id="SSF50891">
    <property type="entry name" value="Cyclophilin-like"/>
    <property type="match status" value="2"/>
</dbReference>
<dbReference type="InterPro" id="IPR052708">
    <property type="entry name" value="PxpC"/>
</dbReference>
<gene>
    <name evidence="6" type="ORF">AAV94_00345</name>
</gene>